<evidence type="ECO:0000256" key="1">
    <source>
        <dbReference type="SAM" id="MobiDB-lite"/>
    </source>
</evidence>
<accession>A0A316Z567</accession>
<feature type="compositionally biased region" description="Basic and acidic residues" evidence="1">
    <location>
        <begin position="67"/>
        <end position="76"/>
    </location>
</feature>
<evidence type="ECO:0000313" key="2">
    <source>
        <dbReference type="EMBL" id="PWN96108.1"/>
    </source>
</evidence>
<name>A0A316Z567_9BASI</name>
<reference evidence="2 3" key="1">
    <citation type="journal article" date="2018" name="Mol. Biol. Evol.">
        <title>Broad Genomic Sampling Reveals a Smut Pathogenic Ancestry of the Fungal Clade Ustilaginomycotina.</title>
        <authorList>
            <person name="Kijpornyongpan T."/>
            <person name="Mondo S.J."/>
            <person name="Barry K."/>
            <person name="Sandor L."/>
            <person name="Lee J."/>
            <person name="Lipzen A."/>
            <person name="Pangilinan J."/>
            <person name="LaButti K."/>
            <person name="Hainaut M."/>
            <person name="Henrissat B."/>
            <person name="Grigoriev I.V."/>
            <person name="Spatafora J.W."/>
            <person name="Aime M.C."/>
        </authorList>
    </citation>
    <scope>NUCLEOTIDE SEQUENCE [LARGE SCALE GENOMIC DNA]</scope>
    <source>
        <strain evidence="2 3">MCA 4186</strain>
    </source>
</reference>
<protein>
    <submittedName>
        <fullName evidence="2">Uncharacterized protein</fullName>
    </submittedName>
</protein>
<sequence length="132" mass="14414">MSKPRMVGEQHAAQVLVARAHRAHVLIVRDGSVRDPRRLWLPSRIRHSAGTYTCIVQLPLHTMHRAAEQATIRDSESAPSMARAAEPRYSPASCGGGAPTSAPTPQTWRSRDDCSRSEKVPPAVRATAEMAL</sequence>
<feature type="region of interest" description="Disordered" evidence="1">
    <location>
        <begin position="67"/>
        <end position="132"/>
    </location>
</feature>
<dbReference type="AlphaFoldDB" id="A0A316Z567"/>
<dbReference type="RefSeq" id="XP_025596387.1">
    <property type="nucleotide sequence ID" value="XM_025738972.1"/>
</dbReference>
<keyword evidence="3" id="KW-1185">Reference proteome</keyword>
<gene>
    <name evidence="2" type="ORF">FA09DRAFT_106754</name>
</gene>
<dbReference type="EMBL" id="KZ819301">
    <property type="protein sequence ID" value="PWN96108.1"/>
    <property type="molecule type" value="Genomic_DNA"/>
</dbReference>
<feature type="compositionally biased region" description="Basic and acidic residues" evidence="1">
    <location>
        <begin position="109"/>
        <end position="119"/>
    </location>
</feature>
<dbReference type="Proteomes" id="UP000245946">
    <property type="component" value="Unassembled WGS sequence"/>
</dbReference>
<proteinExistence type="predicted"/>
<evidence type="ECO:0000313" key="3">
    <source>
        <dbReference type="Proteomes" id="UP000245946"/>
    </source>
</evidence>
<organism evidence="2 3">
    <name type="scientific">Tilletiopsis washingtonensis</name>
    <dbReference type="NCBI Taxonomy" id="58919"/>
    <lineage>
        <taxon>Eukaryota</taxon>
        <taxon>Fungi</taxon>
        <taxon>Dikarya</taxon>
        <taxon>Basidiomycota</taxon>
        <taxon>Ustilaginomycotina</taxon>
        <taxon>Exobasidiomycetes</taxon>
        <taxon>Entylomatales</taxon>
        <taxon>Entylomatales incertae sedis</taxon>
        <taxon>Tilletiopsis</taxon>
    </lineage>
</organism>
<dbReference type="GeneID" id="37266518"/>